<organism evidence="1 2">
    <name type="scientific">Dictyobacter arantiisoli</name>
    <dbReference type="NCBI Taxonomy" id="2014874"/>
    <lineage>
        <taxon>Bacteria</taxon>
        <taxon>Bacillati</taxon>
        <taxon>Chloroflexota</taxon>
        <taxon>Ktedonobacteria</taxon>
        <taxon>Ktedonobacterales</taxon>
        <taxon>Dictyobacteraceae</taxon>
        <taxon>Dictyobacter</taxon>
    </lineage>
</organism>
<dbReference type="Gene3D" id="3.40.50.1820">
    <property type="entry name" value="alpha/beta hydrolase"/>
    <property type="match status" value="1"/>
</dbReference>
<dbReference type="InterPro" id="IPR029058">
    <property type="entry name" value="AB_hydrolase_fold"/>
</dbReference>
<evidence type="ECO:0008006" key="3">
    <source>
        <dbReference type="Google" id="ProtNLM"/>
    </source>
</evidence>
<sequence length="315" mass="36114">MRASAQSSLPVQHISSEEFYADVEFLETHWQRTPLAGIDLPLIDLGTGDPLVFVPILEHLEFVYARQIRTFSQSRRVLLYRRHESRTRFISRAERVEELLKVCDARGIASADFVAHGDAAMVLFEFALRYPQRCRSLIIVAQGADYRIAPHPLIWLLHEAFLRLPIERLIPAIILRRMVMRYITHTGPQKRTSDTNHSLTQLPAHLIEEQFRKIALWPAIYRYSVLPVIHSFDIRKRLAQLAMPILLLNRRDDALSPEAKTAWLAQQLPYCAAYHVIAGCERFFLYSEAEHIDPLIEDFLAGFSIEASSASSSNG</sequence>
<accession>A0A5A5TJG5</accession>
<keyword evidence="2" id="KW-1185">Reference proteome</keyword>
<dbReference type="Proteomes" id="UP000322530">
    <property type="component" value="Unassembled WGS sequence"/>
</dbReference>
<dbReference type="EMBL" id="BIXY01000097">
    <property type="protein sequence ID" value="GCF11163.1"/>
    <property type="molecule type" value="Genomic_DNA"/>
</dbReference>
<protein>
    <recommendedName>
        <fullName evidence="3">Alpha/beta hydrolase</fullName>
    </recommendedName>
</protein>
<name>A0A5A5TJG5_9CHLR</name>
<dbReference type="OrthoDB" id="145066at2"/>
<reference evidence="1 2" key="1">
    <citation type="submission" date="2019-01" db="EMBL/GenBank/DDBJ databases">
        <title>Draft genome sequence of Dictyobacter sp. Uno17.</title>
        <authorList>
            <person name="Wang C.M."/>
            <person name="Zheng Y."/>
            <person name="Sakai Y."/>
            <person name="Abe K."/>
            <person name="Yokota A."/>
            <person name="Yabe S."/>
        </authorList>
    </citation>
    <scope>NUCLEOTIDE SEQUENCE [LARGE SCALE GENOMIC DNA]</scope>
    <source>
        <strain evidence="1 2">Uno17</strain>
    </source>
</reference>
<comment type="caution">
    <text evidence="1">The sequence shown here is derived from an EMBL/GenBank/DDBJ whole genome shotgun (WGS) entry which is preliminary data.</text>
</comment>
<dbReference type="SUPFAM" id="SSF53474">
    <property type="entry name" value="alpha/beta-Hydrolases"/>
    <property type="match status" value="1"/>
</dbReference>
<dbReference type="AlphaFoldDB" id="A0A5A5TJG5"/>
<evidence type="ECO:0000313" key="2">
    <source>
        <dbReference type="Proteomes" id="UP000322530"/>
    </source>
</evidence>
<proteinExistence type="predicted"/>
<gene>
    <name evidence="1" type="ORF">KDI_47270</name>
</gene>
<evidence type="ECO:0000313" key="1">
    <source>
        <dbReference type="EMBL" id="GCF11163.1"/>
    </source>
</evidence>
<dbReference type="RefSeq" id="WP_149404009.1">
    <property type="nucleotide sequence ID" value="NZ_BIXY01000097.1"/>
</dbReference>